<keyword evidence="2" id="KW-0472">Membrane</keyword>
<evidence type="ECO:0000256" key="2">
    <source>
        <dbReference type="SAM" id="Phobius"/>
    </source>
</evidence>
<feature type="compositionally biased region" description="Low complexity" evidence="1">
    <location>
        <begin position="138"/>
        <end position="148"/>
    </location>
</feature>
<dbReference type="Proteomes" id="UP000199496">
    <property type="component" value="Unassembled WGS sequence"/>
</dbReference>
<feature type="transmembrane region" description="Helical" evidence="2">
    <location>
        <begin position="86"/>
        <end position="103"/>
    </location>
</feature>
<organism evidence="3 4">
    <name type="scientific">Ectothiorhodospira magna</name>
    <dbReference type="NCBI Taxonomy" id="867345"/>
    <lineage>
        <taxon>Bacteria</taxon>
        <taxon>Pseudomonadati</taxon>
        <taxon>Pseudomonadota</taxon>
        <taxon>Gammaproteobacteria</taxon>
        <taxon>Chromatiales</taxon>
        <taxon>Ectothiorhodospiraceae</taxon>
        <taxon>Ectothiorhodospira</taxon>
    </lineage>
</organism>
<name>A0A1H8ZUP8_9GAMM</name>
<keyword evidence="2" id="KW-0812">Transmembrane</keyword>
<dbReference type="AlphaFoldDB" id="A0A1H8ZUP8"/>
<evidence type="ECO:0000256" key="1">
    <source>
        <dbReference type="SAM" id="MobiDB-lite"/>
    </source>
</evidence>
<reference evidence="3 4" key="1">
    <citation type="submission" date="2016-10" db="EMBL/GenBank/DDBJ databases">
        <authorList>
            <person name="de Groot N.N."/>
        </authorList>
    </citation>
    <scope>NUCLEOTIDE SEQUENCE [LARGE SCALE GENOMIC DNA]</scope>
    <source>
        <strain evidence="3 4">B7-7</strain>
    </source>
</reference>
<accession>A0A1H8ZUP8</accession>
<evidence type="ECO:0000313" key="3">
    <source>
        <dbReference type="EMBL" id="SEP68180.1"/>
    </source>
</evidence>
<keyword evidence="2" id="KW-1133">Transmembrane helix</keyword>
<sequence length="195" mass="20023">MAWVLAALVMMAAALAALLHLLSVLLGALLTAALQRDFASTPEMDAQLLASILVPSLWQQGVPVALGVMLMLTAVTTVLHGRGQGRAQIAGATGILLALYLTVLGVSSWVAGLMLLGGAAALGVSPWLRGKGLLRLQASPSSPSAAAPDKSEQPELTLEMLLQQGPETTGRRRSNGDQARGRPYGTGAAQGSGRP</sequence>
<evidence type="ECO:0000313" key="4">
    <source>
        <dbReference type="Proteomes" id="UP000199496"/>
    </source>
</evidence>
<gene>
    <name evidence="3" type="ORF">SAMN05421693_10374</name>
</gene>
<feature type="region of interest" description="Disordered" evidence="1">
    <location>
        <begin position="138"/>
        <end position="195"/>
    </location>
</feature>
<dbReference type="EMBL" id="FOFO01000003">
    <property type="protein sequence ID" value="SEP68180.1"/>
    <property type="molecule type" value="Genomic_DNA"/>
</dbReference>
<keyword evidence="4" id="KW-1185">Reference proteome</keyword>
<proteinExistence type="predicted"/>
<protein>
    <submittedName>
        <fullName evidence="3">Uncharacterized protein</fullName>
    </submittedName>
</protein>
<feature type="transmembrane region" description="Helical" evidence="2">
    <location>
        <begin position="59"/>
        <end position="79"/>
    </location>
</feature>